<organism evidence="2 3">
    <name type="scientific">Schizothecium vesticola</name>
    <dbReference type="NCBI Taxonomy" id="314040"/>
    <lineage>
        <taxon>Eukaryota</taxon>
        <taxon>Fungi</taxon>
        <taxon>Dikarya</taxon>
        <taxon>Ascomycota</taxon>
        <taxon>Pezizomycotina</taxon>
        <taxon>Sordariomycetes</taxon>
        <taxon>Sordariomycetidae</taxon>
        <taxon>Sordariales</taxon>
        <taxon>Schizotheciaceae</taxon>
        <taxon>Schizothecium</taxon>
    </lineage>
</organism>
<sequence length="117" mass="12420">MDSGRNCVASPRDLVDRPRGQPPPLTTATASHNVPPVAPTLDSQDAEYQDPGQATRAGPTKTPPPTNHLRYGKRKEWGHVVEPKILPHVPHAPSQCKLAGGCSEIGWCASAPASQTT</sequence>
<evidence type="ECO:0000313" key="2">
    <source>
        <dbReference type="EMBL" id="KAK0746828.1"/>
    </source>
</evidence>
<feature type="region of interest" description="Disordered" evidence="1">
    <location>
        <begin position="1"/>
        <end position="72"/>
    </location>
</feature>
<dbReference type="EMBL" id="JAUKUD010000004">
    <property type="protein sequence ID" value="KAK0746828.1"/>
    <property type="molecule type" value="Genomic_DNA"/>
</dbReference>
<protein>
    <submittedName>
        <fullName evidence="2">Uncharacterized protein</fullName>
    </submittedName>
</protein>
<dbReference type="AlphaFoldDB" id="A0AA40EWG2"/>
<proteinExistence type="predicted"/>
<evidence type="ECO:0000256" key="1">
    <source>
        <dbReference type="SAM" id="MobiDB-lite"/>
    </source>
</evidence>
<name>A0AA40EWG2_9PEZI</name>
<reference evidence="2" key="1">
    <citation type="submission" date="2023-06" db="EMBL/GenBank/DDBJ databases">
        <title>Genome-scale phylogeny and comparative genomics of the fungal order Sordariales.</title>
        <authorList>
            <consortium name="Lawrence Berkeley National Laboratory"/>
            <person name="Hensen N."/>
            <person name="Bonometti L."/>
            <person name="Westerberg I."/>
            <person name="Brannstrom I.O."/>
            <person name="Guillou S."/>
            <person name="Cros-Aarteil S."/>
            <person name="Calhoun S."/>
            <person name="Haridas S."/>
            <person name="Kuo A."/>
            <person name="Mondo S."/>
            <person name="Pangilinan J."/>
            <person name="Riley R."/>
            <person name="LaButti K."/>
            <person name="Andreopoulos B."/>
            <person name="Lipzen A."/>
            <person name="Chen C."/>
            <person name="Yanf M."/>
            <person name="Daum C."/>
            <person name="Ng V."/>
            <person name="Clum A."/>
            <person name="Steindorff A."/>
            <person name="Ohm R."/>
            <person name="Martin F."/>
            <person name="Silar P."/>
            <person name="Natvig D."/>
            <person name="Lalanne C."/>
            <person name="Gautier V."/>
            <person name="Ament-velasquez S.L."/>
            <person name="Kruys A."/>
            <person name="Hutchinson M.I."/>
            <person name="Powell A.J."/>
            <person name="Barry K."/>
            <person name="Miller A.N."/>
            <person name="Grigoriev I.V."/>
            <person name="Debuchy R."/>
            <person name="Gladieux P."/>
            <person name="Thoren M.H."/>
            <person name="Johannesson H."/>
        </authorList>
    </citation>
    <scope>NUCLEOTIDE SEQUENCE</scope>
    <source>
        <strain evidence="2">SMH3187-1</strain>
    </source>
</reference>
<comment type="caution">
    <text evidence="2">The sequence shown here is derived from an EMBL/GenBank/DDBJ whole genome shotgun (WGS) entry which is preliminary data.</text>
</comment>
<accession>A0AA40EWG2</accession>
<gene>
    <name evidence="2" type="ORF">B0T18DRAFT_160490</name>
</gene>
<keyword evidence="3" id="KW-1185">Reference proteome</keyword>
<dbReference type="Proteomes" id="UP001172155">
    <property type="component" value="Unassembled WGS sequence"/>
</dbReference>
<evidence type="ECO:0000313" key="3">
    <source>
        <dbReference type="Proteomes" id="UP001172155"/>
    </source>
</evidence>